<feature type="transmembrane region" description="Helical" evidence="8">
    <location>
        <begin position="274"/>
        <end position="293"/>
    </location>
</feature>
<evidence type="ECO:0000313" key="10">
    <source>
        <dbReference type="EMBL" id="RXR33847.1"/>
    </source>
</evidence>
<keyword evidence="7 8" id="KW-0472">Membrane</keyword>
<feature type="transmembrane region" description="Helical" evidence="8">
    <location>
        <begin position="82"/>
        <end position="106"/>
    </location>
</feature>
<feature type="transmembrane region" description="Helical" evidence="8">
    <location>
        <begin position="188"/>
        <end position="211"/>
    </location>
</feature>
<feature type="transmembrane region" description="Helical" evidence="8">
    <location>
        <begin position="118"/>
        <end position="139"/>
    </location>
</feature>
<organism evidence="10 11">
    <name type="scientific">Oerskovia turbata</name>
    <dbReference type="NCBI Taxonomy" id="1713"/>
    <lineage>
        <taxon>Bacteria</taxon>
        <taxon>Bacillati</taxon>
        <taxon>Actinomycetota</taxon>
        <taxon>Actinomycetes</taxon>
        <taxon>Micrococcales</taxon>
        <taxon>Cellulomonadaceae</taxon>
        <taxon>Oerskovia</taxon>
    </lineage>
</organism>
<feature type="transmembrane region" description="Helical" evidence="8">
    <location>
        <begin position="446"/>
        <end position="472"/>
    </location>
</feature>
<feature type="transmembrane region" description="Helical" evidence="8">
    <location>
        <begin position="146"/>
        <end position="168"/>
    </location>
</feature>
<dbReference type="AlphaFoldDB" id="A0A4Q1KUQ0"/>
<dbReference type="GO" id="GO:0008360">
    <property type="term" value="P:regulation of cell shape"/>
    <property type="evidence" value="ECO:0007669"/>
    <property type="project" value="UniProtKB-KW"/>
</dbReference>
<keyword evidence="2" id="KW-1003">Cell membrane</keyword>
<dbReference type="OrthoDB" id="4350032at2"/>
<proteinExistence type="predicted"/>
<dbReference type="EMBL" id="SDJR01000009">
    <property type="protein sequence ID" value="RXR23831.1"/>
    <property type="molecule type" value="Genomic_DNA"/>
</dbReference>
<dbReference type="STRING" id="1713.GCA_000718325_02720"/>
<evidence type="ECO:0000256" key="5">
    <source>
        <dbReference type="ARBA" id="ARBA00022984"/>
    </source>
</evidence>
<comment type="subcellular location">
    <subcellularLocation>
        <location evidence="1">Cell membrane</location>
        <topology evidence="1">Multi-pass membrane protein</topology>
    </subcellularLocation>
</comment>
<dbReference type="PANTHER" id="PTHR47019:SF1">
    <property type="entry name" value="LIPID II FLIPPASE MURJ"/>
    <property type="match status" value="1"/>
</dbReference>
<dbReference type="GO" id="GO:0034204">
    <property type="term" value="P:lipid translocation"/>
    <property type="evidence" value="ECO:0007669"/>
    <property type="project" value="TreeGrafter"/>
</dbReference>
<evidence type="ECO:0000256" key="2">
    <source>
        <dbReference type="ARBA" id="ARBA00022475"/>
    </source>
</evidence>
<dbReference type="InterPro" id="IPR004268">
    <property type="entry name" value="MurJ"/>
</dbReference>
<evidence type="ECO:0000256" key="6">
    <source>
        <dbReference type="ARBA" id="ARBA00022989"/>
    </source>
</evidence>
<feature type="transmembrane region" description="Helical" evidence="8">
    <location>
        <begin position="37"/>
        <end position="61"/>
    </location>
</feature>
<keyword evidence="3 8" id="KW-0812">Transmembrane</keyword>
<sequence>MITVVTIASRLVGFARSLVMASAVGTEGIGTAYTSANILPNVLFEVAAGGALAGAVVPLLAGPIARGARVDVSRIASALLGWTLLVLVPLGALLAALAYPIAYVLMDKHPDLVDVTALFVRVFALQIPMYGFAVILGGILQAHKRFFWQAFAPLVSSVVVIGVYLVFAGMADGDQNDVAALSSSAIAWLGWGTTLGVAALALPLVVPVARTGTRLRPTLRFPGGEGVRARNLAFAGVGALVAQQVSVLAAMYAANNFGPEATFPTYFYAQQVYLLPYAVLAFPLATSAFPRLAEHVAQGSHELFSRLLASTTRTILLVSGVGVAALVAASAAVESVFAVVADGSVEGLGVATAAMAPGIVGFALILHLSRALYVLDRQRAAVVATATGWGVVALLAVAGPAVLGAGDQVRVLGLLGLATAVGMTVAGLLLLLAVRRHAGPTAVAGVLRTVLVVVLGVVLGGAAGRALSALVLPDDAHVVVALAVGLGVAVLAAVVVVGLAFVADRSSVVGLVRRGRGPAPADASPDA</sequence>
<evidence type="ECO:0000256" key="7">
    <source>
        <dbReference type="ARBA" id="ARBA00023136"/>
    </source>
</evidence>
<evidence type="ECO:0000256" key="1">
    <source>
        <dbReference type="ARBA" id="ARBA00004651"/>
    </source>
</evidence>
<feature type="transmembrane region" description="Helical" evidence="8">
    <location>
        <begin position="232"/>
        <end position="254"/>
    </location>
</feature>
<dbReference type="Proteomes" id="UP000290517">
    <property type="component" value="Unassembled WGS sequence"/>
</dbReference>
<evidence type="ECO:0000256" key="8">
    <source>
        <dbReference type="SAM" id="Phobius"/>
    </source>
</evidence>
<dbReference type="PANTHER" id="PTHR47019">
    <property type="entry name" value="LIPID II FLIPPASE MURJ"/>
    <property type="match status" value="1"/>
</dbReference>
<dbReference type="GO" id="GO:0015648">
    <property type="term" value="F:lipid-linked peptidoglycan transporter activity"/>
    <property type="evidence" value="ECO:0007669"/>
    <property type="project" value="TreeGrafter"/>
</dbReference>
<feature type="transmembrane region" description="Helical" evidence="8">
    <location>
        <begin position="478"/>
        <end position="503"/>
    </location>
</feature>
<dbReference type="GO" id="GO:0005886">
    <property type="term" value="C:plasma membrane"/>
    <property type="evidence" value="ECO:0007669"/>
    <property type="project" value="UniProtKB-SubCell"/>
</dbReference>
<comment type="caution">
    <text evidence="10">The sequence shown here is derived from an EMBL/GenBank/DDBJ whole genome shotgun (WGS) entry which is preliminary data.</text>
</comment>
<protein>
    <submittedName>
        <fullName evidence="10">Virulence factor MviN</fullName>
    </submittedName>
</protein>
<dbReference type="PRINTS" id="PR01806">
    <property type="entry name" value="VIRFACTRMVIN"/>
</dbReference>
<feature type="transmembrane region" description="Helical" evidence="8">
    <location>
        <begin position="380"/>
        <end position="405"/>
    </location>
</feature>
<feature type="transmembrane region" description="Helical" evidence="8">
    <location>
        <begin position="314"/>
        <end position="341"/>
    </location>
</feature>
<evidence type="ECO:0000256" key="4">
    <source>
        <dbReference type="ARBA" id="ARBA00022960"/>
    </source>
</evidence>
<evidence type="ECO:0000313" key="9">
    <source>
        <dbReference type="EMBL" id="RXR23831.1"/>
    </source>
</evidence>
<dbReference type="Proteomes" id="UP000289805">
    <property type="component" value="Unassembled WGS sequence"/>
</dbReference>
<keyword evidence="6 8" id="KW-1133">Transmembrane helix</keyword>
<name>A0A4Q1KUQ0_9CELL</name>
<evidence type="ECO:0000313" key="11">
    <source>
        <dbReference type="Proteomes" id="UP000289805"/>
    </source>
</evidence>
<dbReference type="GO" id="GO:0009252">
    <property type="term" value="P:peptidoglycan biosynthetic process"/>
    <property type="evidence" value="ECO:0007669"/>
    <property type="project" value="UniProtKB-KW"/>
</dbReference>
<feature type="transmembrane region" description="Helical" evidence="8">
    <location>
        <begin position="347"/>
        <end position="368"/>
    </location>
</feature>
<keyword evidence="5" id="KW-0573">Peptidoglycan synthesis</keyword>
<feature type="transmembrane region" description="Helical" evidence="8">
    <location>
        <begin position="411"/>
        <end position="434"/>
    </location>
</feature>
<keyword evidence="4" id="KW-0133">Cell shape</keyword>
<evidence type="ECO:0000256" key="3">
    <source>
        <dbReference type="ARBA" id="ARBA00022692"/>
    </source>
</evidence>
<keyword evidence="12" id="KW-1185">Reference proteome</keyword>
<dbReference type="EMBL" id="SDJQ01000013">
    <property type="protein sequence ID" value="RXR33847.1"/>
    <property type="molecule type" value="Genomic_DNA"/>
</dbReference>
<evidence type="ECO:0000313" key="12">
    <source>
        <dbReference type="Proteomes" id="UP000290517"/>
    </source>
</evidence>
<dbReference type="Pfam" id="PF03023">
    <property type="entry name" value="MurJ"/>
    <property type="match status" value="1"/>
</dbReference>
<accession>A0A4Q1KUQ0</accession>
<dbReference type="InterPro" id="IPR051050">
    <property type="entry name" value="Lipid_II_flippase_MurJ/MviN"/>
</dbReference>
<gene>
    <name evidence="9" type="ORF">EQW73_13865</name>
    <name evidence="10" type="ORF">EQW78_11035</name>
</gene>
<reference evidence="11 12" key="1">
    <citation type="submission" date="2019-01" db="EMBL/GenBank/DDBJ databases">
        <title>Oerskovia turbata Genome sequencing and assembly.</title>
        <authorList>
            <person name="Dou T."/>
        </authorList>
    </citation>
    <scope>NUCLEOTIDE SEQUENCE [LARGE SCALE GENOMIC DNA]</scope>
    <source>
        <strain evidence="10 11">JCM12123</strain>
        <strain evidence="9 12">JCM3160</strain>
    </source>
</reference>